<evidence type="ECO:0000259" key="1">
    <source>
        <dbReference type="Pfam" id="PF12728"/>
    </source>
</evidence>
<dbReference type="NCBIfam" id="TIGR01764">
    <property type="entry name" value="excise"/>
    <property type="match status" value="1"/>
</dbReference>
<dbReference type="SUPFAM" id="SSF46955">
    <property type="entry name" value="Putative DNA-binding domain"/>
    <property type="match status" value="1"/>
</dbReference>
<sequence length="107" mass="12197">MILRKFVQVIMKGGGNMSLQIIDSIVSIQVEQQVKEIITVLKPMLEDIISGVTLEYMDYQQASEYLGVSVGTIRKYVSQYGLPVIKIDTVIRFKKSDIDSFMERYKG</sequence>
<comment type="caution">
    <text evidence="2">The sequence shown here is derived from an EMBL/GenBank/DDBJ whole genome shotgun (WGS) entry which is preliminary data.</text>
</comment>
<accession>A0ABC9P8C0</accession>
<protein>
    <submittedName>
        <fullName evidence="2">DNA binding domain, excisionase family</fullName>
    </submittedName>
</protein>
<name>A0ABC9P8C0_ENTFL</name>
<reference evidence="2 3" key="1">
    <citation type="submission" date="2010-09" db="EMBL/GenBank/DDBJ databases">
        <authorList>
            <person name="Weinstock G."/>
            <person name="Sodergren E."/>
            <person name="Clifton S."/>
            <person name="Fulton L."/>
            <person name="Fulton B."/>
            <person name="Courtney L."/>
            <person name="Fronick C."/>
            <person name="Harrison M."/>
            <person name="Strong C."/>
            <person name="Farmer C."/>
            <person name="Delahaunty K."/>
            <person name="Markovic C."/>
            <person name="Hall O."/>
            <person name="Minx P."/>
            <person name="Tomlinson C."/>
            <person name="Mitreva M."/>
            <person name="Hou S."/>
            <person name="Chen J."/>
            <person name="Wollam A."/>
            <person name="Pepin K.H."/>
            <person name="Johnson M."/>
            <person name="Bhonagiri V."/>
            <person name="Zhang X."/>
            <person name="Suruliraj S."/>
            <person name="Warren W."/>
            <person name="Chinwalla A."/>
            <person name="Mardis E.R."/>
            <person name="Wilson R.K."/>
        </authorList>
    </citation>
    <scope>NUCLEOTIDE SEQUENCE [LARGE SCALE GENOMIC DNA]</scope>
    <source>
        <strain evidence="2 3">TX0630</strain>
    </source>
</reference>
<dbReference type="AlphaFoldDB" id="A0ABC9P8C0"/>
<dbReference type="InterPro" id="IPR041657">
    <property type="entry name" value="HTH_17"/>
</dbReference>
<feature type="domain" description="Helix-turn-helix" evidence="1">
    <location>
        <begin position="56"/>
        <end position="104"/>
    </location>
</feature>
<evidence type="ECO:0000313" key="2">
    <source>
        <dbReference type="EMBL" id="EFU91251.1"/>
    </source>
</evidence>
<proteinExistence type="predicted"/>
<dbReference type="InterPro" id="IPR009061">
    <property type="entry name" value="DNA-bd_dom_put_sf"/>
</dbReference>
<evidence type="ECO:0000313" key="3">
    <source>
        <dbReference type="Proteomes" id="UP000004933"/>
    </source>
</evidence>
<dbReference type="Proteomes" id="UP000004933">
    <property type="component" value="Unassembled WGS sequence"/>
</dbReference>
<organism evidence="2 3">
    <name type="scientific">Enterococcus faecalis TX0630</name>
    <dbReference type="NCBI Taxonomy" id="749508"/>
    <lineage>
        <taxon>Bacteria</taxon>
        <taxon>Bacillati</taxon>
        <taxon>Bacillota</taxon>
        <taxon>Bacilli</taxon>
        <taxon>Lactobacillales</taxon>
        <taxon>Enterococcaceae</taxon>
        <taxon>Enterococcus</taxon>
    </lineage>
</organism>
<dbReference type="Pfam" id="PF12728">
    <property type="entry name" value="HTH_17"/>
    <property type="match status" value="1"/>
</dbReference>
<gene>
    <name evidence="2" type="ORF">HMPREF9511_00766</name>
</gene>
<dbReference type="InterPro" id="IPR010093">
    <property type="entry name" value="SinI_DNA-bd"/>
</dbReference>
<dbReference type="EMBL" id="AEBE01000023">
    <property type="protein sequence ID" value="EFU91251.1"/>
    <property type="molecule type" value="Genomic_DNA"/>
</dbReference>